<evidence type="ECO:0000259" key="3">
    <source>
        <dbReference type="Pfam" id="PF17172"/>
    </source>
</evidence>
<dbReference type="Gene3D" id="3.40.30.10">
    <property type="entry name" value="Glutaredoxin"/>
    <property type="match status" value="1"/>
</dbReference>
<dbReference type="PANTHER" id="PTHR12289">
    <property type="entry name" value="METAXIN RELATED"/>
    <property type="match status" value="1"/>
</dbReference>
<organism evidence="4 5">
    <name type="scientific">Dimargaris cristalligena</name>
    <dbReference type="NCBI Taxonomy" id="215637"/>
    <lineage>
        <taxon>Eukaryota</taxon>
        <taxon>Fungi</taxon>
        <taxon>Fungi incertae sedis</taxon>
        <taxon>Zoopagomycota</taxon>
        <taxon>Kickxellomycotina</taxon>
        <taxon>Dimargaritomycetes</taxon>
        <taxon>Dimargaritales</taxon>
        <taxon>Dimargaritaceae</taxon>
        <taxon>Dimargaris</taxon>
    </lineage>
</organism>
<dbReference type="CDD" id="cd03054">
    <property type="entry name" value="GST_N_Metaxin"/>
    <property type="match status" value="1"/>
</dbReference>
<protein>
    <recommendedName>
        <fullName evidence="6">Thioredoxin-like fold domain-containing protein</fullName>
    </recommendedName>
</protein>
<dbReference type="SUPFAM" id="SSF52833">
    <property type="entry name" value="Thioredoxin-like"/>
    <property type="match status" value="1"/>
</dbReference>
<dbReference type="InterPro" id="IPR040079">
    <property type="entry name" value="Glutathione_S-Trfase"/>
</dbReference>
<dbReference type="Pfam" id="PF17171">
    <property type="entry name" value="GST_C_6"/>
    <property type="match status" value="1"/>
</dbReference>
<dbReference type="EMBL" id="ML002572">
    <property type="protein sequence ID" value="RKP36925.1"/>
    <property type="molecule type" value="Genomic_DNA"/>
</dbReference>
<dbReference type="InterPro" id="IPR033468">
    <property type="entry name" value="Metaxin_GST"/>
</dbReference>
<keyword evidence="5" id="KW-1185">Reference proteome</keyword>
<feature type="non-terminal residue" evidence="4">
    <location>
        <position position="243"/>
    </location>
</feature>
<dbReference type="SFLD" id="SFLDS00019">
    <property type="entry name" value="Glutathione_Transferase_(cytos"/>
    <property type="match status" value="1"/>
</dbReference>
<gene>
    <name evidence="4" type="ORF">BJ085DRAFT_7656</name>
</gene>
<name>A0A4P9ZTT9_9FUNG</name>
<evidence type="ECO:0000259" key="2">
    <source>
        <dbReference type="Pfam" id="PF17171"/>
    </source>
</evidence>
<feature type="domain" description="Metaxin glutathione S-transferase" evidence="2">
    <location>
        <begin position="173"/>
        <end position="235"/>
    </location>
</feature>
<dbReference type="Pfam" id="PF17172">
    <property type="entry name" value="GST_N_4"/>
    <property type="match status" value="1"/>
</dbReference>
<sequence length="243" mass="27499">QSQRDSPLVTLYQTPDCPQGPTLSAYCVKLETFLRLTRIPYKKVIADHSQAPLGKVPYIAYKGQVITDSSQIIEWLTHDAQLAPDIDRHLSARLRANSLAYKILVEQELLYLMGWEGWCTPRGWALVEKTLFGSIMFPLRGVIGSHVRKLVQQRYAADALDRTPQSVIVARMEKAVAALAVLVDRHEFALSLEYPTTLDASVYAFLIRALAVPSCPMMAEVVRKHQNLIDYTNRMTTAYFPEY</sequence>
<feature type="domain" description="Thioredoxin-like fold" evidence="3">
    <location>
        <begin position="26"/>
        <end position="121"/>
    </location>
</feature>
<evidence type="ECO:0000313" key="5">
    <source>
        <dbReference type="Proteomes" id="UP000268162"/>
    </source>
</evidence>
<dbReference type="Proteomes" id="UP000268162">
    <property type="component" value="Unassembled WGS sequence"/>
</dbReference>
<comment type="similarity">
    <text evidence="1">Belongs to the FAX family.</text>
</comment>
<evidence type="ECO:0000313" key="4">
    <source>
        <dbReference type="EMBL" id="RKP36925.1"/>
    </source>
</evidence>
<evidence type="ECO:0008006" key="6">
    <source>
        <dbReference type="Google" id="ProtNLM"/>
    </source>
</evidence>
<dbReference type="InterPro" id="IPR050931">
    <property type="entry name" value="Mito_Protein_Transport_Metaxin"/>
</dbReference>
<dbReference type="GO" id="GO:0005737">
    <property type="term" value="C:cytoplasm"/>
    <property type="evidence" value="ECO:0007669"/>
    <property type="project" value="TreeGrafter"/>
</dbReference>
<dbReference type="SFLD" id="SFLDG01180">
    <property type="entry name" value="SUF1"/>
    <property type="match status" value="1"/>
</dbReference>
<dbReference type="InterPro" id="IPR026928">
    <property type="entry name" value="FAX/IsoI-like"/>
</dbReference>
<dbReference type="SFLD" id="SFLDG01200">
    <property type="entry name" value="SUF1.1"/>
    <property type="match status" value="1"/>
</dbReference>
<reference evidence="5" key="1">
    <citation type="journal article" date="2018" name="Nat. Microbiol.">
        <title>Leveraging single-cell genomics to expand the fungal tree of life.</title>
        <authorList>
            <person name="Ahrendt S.R."/>
            <person name="Quandt C.A."/>
            <person name="Ciobanu D."/>
            <person name="Clum A."/>
            <person name="Salamov A."/>
            <person name="Andreopoulos B."/>
            <person name="Cheng J.F."/>
            <person name="Woyke T."/>
            <person name="Pelin A."/>
            <person name="Henrissat B."/>
            <person name="Reynolds N.K."/>
            <person name="Benny G.L."/>
            <person name="Smith M.E."/>
            <person name="James T.Y."/>
            <person name="Grigoriev I.V."/>
        </authorList>
    </citation>
    <scope>NUCLEOTIDE SEQUENCE [LARGE SCALE GENOMIC DNA]</scope>
    <source>
        <strain evidence="5">RSA 468</strain>
    </source>
</reference>
<dbReference type="InterPro" id="IPR012336">
    <property type="entry name" value="Thioredoxin-like_fold"/>
</dbReference>
<accession>A0A4P9ZTT9</accession>
<evidence type="ECO:0000256" key="1">
    <source>
        <dbReference type="ARBA" id="ARBA00006475"/>
    </source>
</evidence>
<dbReference type="AlphaFoldDB" id="A0A4P9ZTT9"/>
<proteinExistence type="inferred from homology"/>
<dbReference type="PANTHER" id="PTHR12289:SF41">
    <property type="entry name" value="FAILED AXON CONNECTIONS-RELATED"/>
    <property type="match status" value="1"/>
</dbReference>
<feature type="non-terminal residue" evidence="4">
    <location>
        <position position="1"/>
    </location>
</feature>
<dbReference type="InterPro" id="IPR036249">
    <property type="entry name" value="Thioredoxin-like_sf"/>
</dbReference>